<protein>
    <submittedName>
        <fullName evidence="1">Uncharacterized protein</fullName>
    </submittedName>
</protein>
<name>A0A8J2RNZ4_9CRUS</name>
<accession>A0A8J2RNZ4</accession>
<dbReference type="OrthoDB" id="6350271at2759"/>
<dbReference type="GO" id="GO:0070513">
    <property type="term" value="F:death domain binding"/>
    <property type="evidence" value="ECO:0007669"/>
    <property type="project" value="TreeGrafter"/>
</dbReference>
<proteinExistence type="predicted"/>
<dbReference type="AlphaFoldDB" id="A0A8J2RNZ4"/>
<dbReference type="GO" id="GO:0097190">
    <property type="term" value="P:apoptotic signaling pathway"/>
    <property type="evidence" value="ECO:0007669"/>
    <property type="project" value="TreeGrafter"/>
</dbReference>
<organism evidence="1 2">
    <name type="scientific">Daphnia galeata</name>
    <dbReference type="NCBI Taxonomy" id="27404"/>
    <lineage>
        <taxon>Eukaryota</taxon>
        <taxon>Metazoa</taxon>
        <taxon>Ecdysozoa</taxon>
        <taxon>Arthropoda</taxon>
        <taxon>Crustacea</taxon>
        <taxon>Branchiopoda</taxon>
        <taxon>Diplostraca</taxon>
        <taxon>Cladocera</taxon>
        <taxon>Anomopoda</taxon>
        <taxon>Daphniidae</taxon>
        <taxon>Daphnia</taxon>
    </lineage>
</organism>
<dbReference type="Proteomes" id="UP000789390">
    <property type="component" value="Unassembled WGS sequence"/>
</dbReference>
<comment type="caution">
    <text evidence="1">The sequence shown here is derived from an EMBL/GenBank/DDBJ whole genome shotgun (WGS) entry which is preliminary data.</text>
</comment>
<dbReference type="PANTHER" id="PTHR13177">
    <property type="entry name" value="DEATH-ASSOCIATED PROTEIN 1"/>
    <property type="match status" value="1"/>
</dbReference>
<dbReference type="GO" id="GO:0010507">
    <property type="term" value="P:negative regulation of autophagy"/>
    <property type="evidence" value="ECO:0007669"/>
    <property type="project" value="TreeGrafter"/>
</dbReference>
<sequence length="450" mass="51698">MEEDSSEVCQCGCFMIKTRSPCSDDQYLQCQDCGDTRAISTPLEYANGASIDCGDAYDGGSKFVHEDGSGAKPQGLLYNRASISQGRKNGSALIPSLCLQFNAKPPEEDTMQDMFASLTKSWRNLPTVAAAVFLVVYRRKHPISLKQVLPHIEPAVSFTEFGRAVKKVYKHQEKTTVLRPEKFNNESTTVTTQYDEQPSTSTIHDISKPAFTHLRNLKVHDPFMPSVEISERVRNITDKIFQIYVRRIKKSFDPRIVTIAAGFLAWQSCHYYDKNHNSQVSFIELREPTEDSDFQKYLTLTHLEIDDHNAGSISRNVKSILKQLLELFNSMTWIPKRRKCKKDIPKYLELILQFKGMTADALYEKEEIERLNKPIITPVIPRELTAEEEAILDAPELTEKDLTYAEAEYYVRSDLEVRRTDKHLSFTKTLDSELMEMERKRQKKKRQSQS</sequence>
<dbReference type="PANTHER" id="PTHR13177:SF4">
    <property type="entry name" value="GEO09647P1"/>
    <property type="match status" value="1"/>
</dbReference>
<gene>
    <name evidence="1" type="ORF">DGAL_LOCUS5641</name>
</gene>
<evidence type="ECO:0000313" key="2">
    <source>
        <dbReference type="Proteomes" id="UP000789390"/>
    </source>
</evidence>
<dbReference type="InterPro" id="IPR024130">
    <property type="entry name" value="DAP1/DAPL1"/>
</dbReference>
<reference evidence="1" key="1">
    <citation type="submission" date="2021-11" db="EMBL/GenBank/DDBJ databases">
        <authorList>
            <person name="Schell T."/>
        </authorList>
    </citation>
    <scope>NUCLEOTIDE SEQUENCE</scope>
    <source>
        <strain evidence="1">M5</strain>
    </source>
</reference>
<dbReference type="GO" id="GO:0034198">
    <property type="term" value="P:cellular response to amino acid starvation"/>
    <property type="evidence" value="ECO:0007669"/>
    <property type="project" value="TreeGrafter"/>
</dbReference>
<keyword evidence="2" id="KW-1185">Reference proteome</keyword>
<dbReference type="EMBL" id="CAKKLH010000101">
    <property type="protein sequence ID" value="CAH0103107.1"/>
    <property type="molecule type" value="Genomic_DNA"/>
</dbReference>
<evidence type="ECO:0000313" key="1">
    <source>
        <dbReference type="EMBL" id="CAH0103107.1"/>
    </source>
</evidence>